<accession>A0A948S0F8</accession>
<dbReference type="AlphaFoldDB" id="A0A948S0F8"/>
<dbReference type="Gene3D" id="1.10.10.1320">
    <property type="entry name" value="Anti-sigma factor, zinc-finger domain"/>
    <property type="match status" value="1"/>
</dbReference>
<gene>
    <name evidence="3" type="ORF">KJ970_11535</name>
</gene>
<keyword evidence="1" id="KW-0812">Transmembrane</keyword>
<feature type="domain" description="Putative zinc-finger" evidence="2">
    <location>
        <begin position="5"/>
        <end position="37"/>
    </location>
</feature>
<reference evidence="3" key="1">
    <citation type="submission" date="2021-05" db="EMBL/GenBank/DDBJ databases">
        <title>Energy efficiency and biological interactions define the core microbiome of deep oligotrophic groundwater.</title>
        <authorList>
            <person name="Mehrshad M."/>
            <person name="Lopez-Fernandez M."/>
            <person name="Bell E."/>
            <person name="Bernier-Latmani R."/>
            <person name="Bertilsson S."/>
            <person name="Dopson M."/>
        </authorList>
    </citation>
    <scope>NUCLEOTIDE SEQUENCE</scope>
    <source>
        <strain evidence="3">Modern_marine.mb.64</strain>
    </source>
</reference>
<keyword evidence="1" id="KW-1133">Transmembrane helix</keyword>
<feature type="transmembrane region" description="Helical" evidence="1">
    <location>
        <begin position="96"/>
        <end position="115"/>
    </location>
</feature>
<name>A0A948S0F8_UNCEI</name>
<sequence length="237" mass="25672">MNHKSAQELLHDYIDGILSEPQKIDIELHIQECEICRSDADQIRDLIKQAAALPKSIEPKRDLWPGIAARTQVASEARVTTGPLQRFILMARSWRGFWTPVIATAAAAVLLIIALEMRDSGSIDSSANPSTTGEASRASVSDPASIAVIEALEAECRLSDREIAHFMPDGSAEADGEASSVFRVIADNLHAINQAVAEAKDAWLSDPESPHLARLLAAAYRAKVALQDRAMRVAAQT</sequence>
<evidence type="ECO:0000313" key="3">
    <source>
        <dbReference type="EMBL" id="MBU2691549.1"/>
    </source>
</evidence>
<dbReference type="Proteomes" id="UP000777784">
    <property type="component" value="Unassembled WGS sequence"/>
</dbReference>
<organism evidence="3 4">
    <name type="scientific">Eiseniibacteriota bacterium</name>
    <dbReference type="NCBI Taxonomy" id="2212470"/>
    <lineage>
        <taxon>Bacteria</taxon>
        <taxon>Candidatus Eiseniibacteriota</taxon>
    </lineage>
</organism>
<dbReference type="Pfam" id="PF13490">
    <property type="entry name" value="zf-HC2"/>
    <property type="match status" value="1"/>
</dbReference>
<dbReference type="InterPro" id="IPR041916">
    <property type="entry name" value="Anti_sigma_zinc_sf"/>
</dbReference>
<comment type="caution">
    <text evidence="3">The sequence shown here is derived from an EMBL/GenBank/DDBJ whole genome shotgun (WGS) entry which is preliminary data.</text>
</comment>
<evidence type="ECO:0000259" key="2">
    <source>
        <dbReference type="Pfam" id="PF13490"/>
    </source>
</evidence>
<dbReference type="InterPro" id="IPR027383">
    <property type="entry name" value="Znf_put"/>
</dbReference>
<keyword evidence="1" id="KW-0472">Membrane</keyword>
<evidence type="ECO:0000313" key="4">
    <source>
        <dbReference type="Proteomes" id="UP000777784"/>
    </source>
</evidence>
<protein>
    <submittedName>
        <fullName evidence="3">Zf-HC2 domain-containing protein</fullName>
    </submittedName>
</protein>
<evidence type="ECO:0000256" key="1">
    <source>
        <dbReference type="SAM" id="Phobius"/>
    </source>
</evidence>
<proteinExistence type="predicted"/>
<dbReference type="EMBL" id="JAHJDP010000065">
    <property type="protein sequence ID" value="MBU2691549.1"/>
    <property type="molecule type" value="Genomic_DNA"/>
</dbReference>